<protein>
    <submittedName>
        <fullName evidence="2">Uncharacterized protein</fullName>
    </submittedName>
</protein>
<accession>G0J035</accession>
<dbReference type="AlphaFoldDB" id="G0J035"/>
<dbReference type="Proteomes" id="UP000001635">
    <property type="component" value="Chromosome"/>
</dbReference>
<dbReference type="EMBL" id="CP002955">
    <property type="protein sequence ID" value="AEL27296.1"/>
    <property type="molecule type" value="Genomic_DNA"/>
</dbReference>
<evidence type="ECO:0000256" key="1">
    <source>
        <dbReference type="SAM" id="MobiDB-lite"/>
    </source>
</evidence>
<sequence>MKNTKGSRKEEDFQDNSFLDAQEEAQDGKAEKKSSEEKDLEQSSKAAKDALRRAKNADKDVTIESEKYRREKSENNE</sequence>
<evidence type="ECO:0000313" key="3">
    <source>
        <dbReference type="Proteomes" id="UP000001635"/>
    </source>
</evidence>
<feature type="region of interest" description="Disordered" evidence="1">
    <location>
        <begin position="1"/>
        <end position="77"/>
    </location>
</feature>
<dbReference type="KEGG" id="cmr:Cycma_3576"/>
<gene>
    <name evidence="2" type="ordered locus">Cycma_3576</name>
</gene>
<dbReference type="STRING" id="880070.Cycma_3576"/>
<name>G0J035_CYCMS</name>
<feature type="compositionally biased region" description="Basic and acidic residues" evidence="1">
    <location>
        <begin position="26"/>
        <end position="77"/>
    </location>
</feature>
<organism evidence="2 3">
    <name type="scientific">Cyclobacterium marinum (strain ATCC 25205 / DSM 745 / LMG 13164 / NCIMB 1802)</name>
    <name type="common">Flectobacillus marinus</name>
    <dbReference type="NCBI Taxonomy" id="880070"/>
    <lineage>
        <taxon>Bacteria</taxon>
        <taxon>Pseudomonadati</taxon>
        <taxon>Bacteroidota</taxon>
        <taxon>Cytophagia</taxon>
        <taxon>Cytophagales</taxon>
        <taxon>Cyclobacteriaceae</taxon>
        <taxon>Cyclobacterium</taxon>
    </lineage>
</organism>
<proteinExistence type="predicted"/>
<reference evidence="3" key="1">
    <citation type="submission" date="2011-07" db="EMBL/GenBank/DDBJ databases">
        <title>The complete genome of Cyclobacterium marinum DSM 745.</title>
        <authorList>
            <person name="Lucas S."/>
            <person name="Han J."/>
            <person name="Lapidus A."/>
            <person name="Bruce D."/>
            <person name="Goodwin L."/>
            <person name="Pitluck S."/>
            <person name="Peters L."/>
            <person name="Kyrpides N."/>
            <person name="Mavromatis K."/>
            <person name="Ivanova N."/>
            <person name="Ovchinnikova G."/>
            <person name="Chertkov O."/>
            <person name="Detter J.C."/>
            <person name="Tapia R."/>
            <person name="Han C."/>
            <person name="Land M."/>
            <person name="Hauser L."/>
            <person name="Markowitz V."/>
            <person name="Cheng J.-F."/>
            <person name="Hugenholtz P."/>
            <person name="Woyke T."/>
            <person name="Wu D."/>
            <person name="Tindall B."/>
            <person name="Schuetze A."/>
            <person name="Brambilla E."/>
            <person name="Klenk H.-P."/>
            <person name="Eisen J.A."/>
        </authorList>
    </citation>
    <scope>NUCLEOTIDE SEQUENCE [LARGE SCALE GENOMIC DNA]</scope>
    <source>
        <strain evidence="3">ATCC 25205 / DSM 745 / LMG 13164 / NCIMB 1802</strain>
    </source>
</reference>
<dbReference type="RefSeq" id="WP_014021583.1">
    <property type="nucleotide sequence ID" value="NC_015914.1"/>
</dbReference>
<evidence type="ECO:0000313" key="2">
    <source>
        <dbReference type="EMBL" id="AEL27296.1"/>
    </source>
</evidence>
<dbReference type="HOGENOM" id="CLU_2632242_0_0_10"/>
<keyword evidence="3" id="KW-1185">Reference proteome</keyword>
<dbReference type="OrthoDB" id="9988768at2"/>